<dbReference type="EMBL" id="REGN01012936">
    <property type="protein sequence ID" value="RMZ94602.1"/>
    <property type="molecule type" value="Genomic_DNA"/>
</dbReference>
<gene>
    <name evidence="1" type="ORF">BpHYR1_029517</name>
</gene>
<keyword evidence="2" id="KW-1185">Reference proteome</keyword>
<accession>A0A3M7P6D4</accession>
<proteinExistence type="predicted"/>
<comment type="caution">
    <text evidence="1">The sequence shown here is derived from an EMBL/GenBank/DDBJ whole genome shotgun (WGS) entry which is preliminary data.</text>
</comment>
<dbReference type="Proteomes" id="UP000276133">
    <property type="component" value="Unassembled WGS sequence"/>
</dbReference>
<sequence>MSKPFLLQNYSIKINITLPKLNLNSLLNSYLRYLFFFDSYNSRNNLALLDKIIYFNIEIQRT</sequence>
<evidence type="ECO:0000313" key="2">
    <source>
        <dbReference type="Proteomes" id="UP000276133"/>
    </source>
</evidence>
<evidence type="ECO:0000313" key="1">
    <source>
        <dbReference type="EMBL" id="RMZ94602.1"/>
    </source>
</evidence>
<name>A0A3M7P6D4_BRAPC</name>
<organism evidence="1 2">
    <name type="scientific">Brachionus plicatilis</name>
    <name type="common">Marine rotifer</name>
    <name type="synonym">Brachionus muelleri</name>
    <dbReference type="NCBI Taxonomy" id="10195"/>
    <lineage>
        <taxon>Eukaryota</taxon>
        <taxon>Metazoa</taxon>
        <taxon>Spiralia</taxon>
        <taxon>Gnathifera</taxon>
        <taxon>Rotifera</taxon>
        <taxon>Eurotatoria</taxon>
        <taxon>Monogononta</taxon>
        <taxon>Pseudotrocha</taxon>
        <taxon>Ploima</taxon>
        <taxon>Brachionidae</taxon>
        <taxon>Brachionus</taxon>
    </lineage>
</organism>
<reference evidence="1 2" key="1">
    <citation type="journal article" date="2018" name="Sci. Rep.">
        <title>Genomic signatures of local adaptation to the degree of environmental predictability in rotifers.</title>
        <authorList>
            <person name="Franch-Gras L."/>
            <person name="Hahn C."/>
            <person name="Garcia-Roger E.M."/>
            <person name="Carmona M.J."/>
            <person name="Serra M."/>
            <person name="Gomez A."/>
        </authorList>
    </citation>
    <scope>NUCLEOTIDE SEQUENCE [LARGE SCALE GENOMIC DNA]</scope>
    <source>
        <strain evidence="1">HYR1</strain>
    </source>
</reference>
<protein>
    <submittedName>
        <fullName evidence="1">Uncharacterized protein</fullName>
    </submittedName>
</protein>
<dbReference type="AlphaFoldDB" id="A0A3M7P6D4"/>